<dbReference type="GO" id="GO:0003677">
    <property type="term" value="F:DNA binding"/>
    <property type="evidence" value="ECO:0007669"/>
    <property type="project" value="UniProtKB-KW"/>
</dbReference>
<dbReference type="RefSeq" id="WP_241564145.1">
    <property type="nucleotide sequence ID" value="NZ_SAUN01000001.1"/>
</dbReference>
<dbReference type="EMBL" id="SAUN01000001">
    <property type="protein sequence ID" value="RVX41510.1"/>
    <property type="molecule type" value="Genomic_DNA"/>
</dbReference>
<organism evidence="2 3">
    <name type="scientific">Nonomuraea polychroma</name>
    <dbReference type="NCBI Taxonomy" id="46176"/>
    <lineage>
        <taxon>Bacteria</taxon>
        <taxon>Bacillati</taxon>
        <taxon>Actinomycetota</taxon>
        <taxon>Actinomycetes</taxon>
        <taxon>Streptosporangiales</taxon>
        <taxon>Streptosporangiaceae</taxon>
        <taxon>Nonomuraea</taxon>
    </lineage>
</organism>
<comment type="caution">
    <text evidence="2">The sequence shown here is derived from an EMBL/GenBank/DDBJ whole genome shotgun (WGS) entry which is preliminary data.</text>
</comment>
<gene>
    <name evidence="2" type="ORF">EDD27_4053</name>
</gene>
<evidence type="ECO:0000259" key="1">
    <source>
        <dbReference type="Pfam" id="PF13443"/>
    </source>
</evidence>
<dbReference type="Pfam" id="PF13443">
    <property type="entry name" value="HTH_26"/>
    <property type="match status" value="1"/>
</dbReference>
<evidence type="ECO:0000313" key="2">
    <source>
        <dbReference type="EMBL" id="RVX41510.1"/>
    </source>
</evidence>
<feature type="domain" description="HTH cro/C1-type" evidence="1">
    <location>
        <begin position="30"/>
        <end position="95"/>
    </location>
</feature>
<proteinExistence type="predicted"/>
<dbReference type="Proteomes" id="UP000284824">
    <property type="component" value="Unassembled WGS sequence"/>
</dbReference>
<protein>
    <submittedName>
        <fullName evidence="2">DNA-binding Xre family transcriptional regulator</fullName>
    </submittedName>
</protein>
<dbReference type="AlphaFoldDB" id="A0A438M722"/>
<reference evidence="2 3" key="1">
    <citation type="submission" date="2019-01" db="EMBL/GenBank/DDBJ databases">
        <title>Sequencing the genomes of 1000 actinobacteria strains.</title>
        <authorList>
            <person name="Klenk H.-P."/>
        </authorList>
    </citation>
    <scope>NUCLEOTIDE SEQUENCE [LARGE SCALE GENOMIC DNA]</scope>
    <source>
        <strain evidence="2 3">DSM 43925</strain>
    </source>
</reference>
<accession>A0A438M722</accession>
<sequence length="110" mass="12165">MTGDGTALPLPKTSAAGEAHEMTCMDYRWRLREVMAGRGMFSTTDLRPLLAERGIDLSPSQVYRLVAEKPERLSLRTLMALLDILDCTMEDLIEPLPARSSGADGDARRN</sequence>
<dbReference type="SUPFAM" id="SSF47413">
    <property type="entry name" value="lambda repressor-like DNA-binding domains"/>
    <property type="match status" value="1"/>
</dbReference>
<dbReference type="InterPro" id="IPR001387">
    <property type="entry name" value="Cro/C1-type_HTH"/>
</dbReference>
<keyword evidence="3" id="KW-1185">Reference proteome</keyword>
<keyword evidence="2" id="KW-0238">DNA-binding</keyword>
<name>A0A438M722_9ACTN</name>
<dbReference type="InterPro" id="IPR010982">
    <property type="entry name" value="Lambda_DNA-bd_dom_sf"/>
</dbReference>
<evidence type="ECO:0000313" key="3">
    <source>
        <dbReference type="Proteomes" id="UP000284824"/>
    </source>
</evidence>